<dbReference type="Proteomes" id="UP000186817">
    <property type="component" value="Unassembled WGS sequence"/>
</dbReference>
<sequence>MLTKGFHEGHAYLAYTRIPAPGMKKVMELCNEGSVSDVLRKLQGPLSEKEIRIITREVADAESLGEP</sequence>
<protein>
    <submittedName>
        <fullName evidence="1">Uncharacterized protein</fullName>
    </submittedName>
</protein>
<dbReference type="AlphaFoldDB" id="A0A1Q9DFR0"/>
<dbReference type="InterPro" id="IPR011009">
    <property type="entry name" value="Kinase-like_dom_sf"/>
</dbReference>
<gene>
    <name evidence="1" type="ORF">AK812_SmicGene24034</name>
</gene>
<name>A0A1Q9DFR0_SYMMI</name>
<comment type="caution">
    <text evidence="1">The sequence shown here is derived from an EMBL/GenBank/DDBJ whole genome shotgun (WGS) entry which is preliminary data.</text>
</comment>
<dbReference type="SUPFAM" id="SSF56112">
    <property type="entry name" value="Protein kinase-like (PK-like)"/>
    <property type="match status" value="1"/>
</dbReference>
<proteinExistence type="predicted"/>
<organism evidence="1 2">
    <name type="scientific">Symbiodinium microadriaticum</name>
    <name type="common">Dinoflagellate</name>
    <name type="synonym">Zooxanthella microadriatica</name>
    <dbReference type="NCBI Taxonomy" id="2951"/>
    <lineage>
        <taxon>Eukaryota</taxon>
        <taxon>Sar</taxon>
        <taxon>Alveolata</taxon>
        <taxon>Dinophyceae</taxon>
        <taxon>Suessiales</taxon>
        <taxon>Symbiodiniaceae</taxon>
        <taxon>Symbiodinium</taxon>
    </lineage>
</organism>
<dbReference type="EMBL" id="LSRX01000562">
    <property type="protein sequence ID" value="OLP94016.1"/>
    <property type="molecule type" value="Genomic_DNA"/>
</dbReference>
<reference evidence="1 2" key="1">
    <citation type="submission" date="2016-02" db="EMBL/GenBank/DDBJ databases">
        <title>Genome analysis of coral dinoflagellate symbionts highlights evolutionary adaptations to a symbiotic lifestyle.</title>
        <authorList>
            <person name="Aranda M."/>
            <person name="Li Y."/>
            <person name="Liew Y.J."/>
            <person name="Baumgarten S."/>
            <person name="Simakov O."/>
            <person name="Wilson M."/>
            <person name="Piel J."/>
            <person name="Ashoor H."/>
            <person name="Bougouffa S."/>
            <person name="Bajic V.B."/>
            <person name="Ryu T."/>
            <person name="Ravasi T."/>
            <person name="Bayer T."/>
            <person name="Micklem G."/>
            <person name="Kim H."/>
            <person name="Bhak J."/>
            <person name="Lajeunesse T.C."/>
            <person name="Voolstra C.R."/>
        </authorList>
    </citation>
    <scope>NUCLEOTIDE SEQUENCE [LARGE SCALE GENOMIC DNA]</scope>
    <source>
        <strain evidence="1 2">CCMP2467</strain>
    </source>
</reference>
<evidence type="ECO:0000313" key="1">
    <source>
        <dbReference type="EMBL" id="OLP94016.1"/>
    </source>
</evidence>
<accession>A0A1Q9DFR0</accession>
<evidence type="ECO:0000313" key="2">
    <source>
        <dbReference type="Proteomes" id="UP000186817"/>
    </source>
</evidence>
<keyword evidence="2" id="KW-1185">Reference proteome</keyword>